<dbReference type="PROSITE" id="PS51819">
    <property type="entry name" value="VOC"/>
    <property type="match status" value="1"/>
</dbReference>
<dbReference type="AlphaFoldDB" id="A0A9D2IGR8"/>
<dbReference type="Proteomes" id="UP000824024">
    <property type="component" value="Unassembled WGS sequence"/>
</dbReference>
<dbReference type="InterPro" id="IPR004360">
    <property type="entry name" value="Glyas_Fos-R_dOase_dom"/>
</dbReference>
<accession>A0A9D2IGR8</accession>
<dbReference type="Gene3D" id="3.10.180.10">
    <property type="entry name" value="2,3-Dihydroxybiphenyl 1,2-Dioxygenase, domain 1"/>
    <property type="match status" value="1"/>
</dbReference>
<protein>
    <submittedName>
        <fullName evidence="2">VOC family protein</fullName>
    </submittedName>
</protein>
<dbReference type="SUPFAM" id="SSF54593">
    <property type="entry name" value="Glyoxalase/Bleomycin resistance protein/Dihydroxybiphenyl dioxygenase"/>
    <property type="match status" value="1"/>
</dbReference>
<reference evidence="2" key="1">
    <citation type="journal article" date="2021" name="PeerJ">
        <title>Extensive microbial diversity within the chicken gut microbiome revealed by metagenomics and culture.</title>
        <authorList>
            <person name="Gilroy R."/>
            <person name="Ravi A."/>
            <person name="Getino M."/>
            <person name="Pursley I."/>
            <person name="Horton D.L."/>
            <person name="Alikhan N.F."/>
            <person name="Baker D."/>
            <person name="Gharbi K."/>
            <person name="Hall N."/>
            <person name="Watson M."/>
            <person name="Adriaenssens E.M."/>
            <person name="Foster-Nyarko E."/>
            <person name="Jarju S."/>
            <person name="Secka A."/>
            <person name="Antonio M."/>
            <person name="Oren A."/>
            <person name="Chaudhuri R.R."/>
            <person name="La Ragione R."/>
            <person name="Hildebrand F."/>
            <person name="Pallen M.J."/>
        </authorList>
    </citation>
    <scope>NUCLEOTIDE SEQUENCE</scope>
    <source>
        <strain evidence="2">CHK192-9172</strain>
    </source>
</reference>
<dbReference type="InterPro" id="IPR029068">
    <property type="entry name" value="Glyas_Bleomycin-R_OHBP_Dase"/>
</dbReference>
<sequence>MKLAHVTIMTKCMNESVEFYQKAAGLTIQRDMRDNPAHPIVFLADEKGESSIELAGNSGEIYYGGGISIGFRVDDVVKEHARKEEMGLRPGPLISPNPKTQFFFVKDPNGVQIQFIQEYE</sequence>
<dbReference type="Pfam" id="PF00903">
    <property type="entry name" value="Glyoxalase"/>
    <property type="match status" value="1"/>
</dbReference>
<feature type="domain" description="VOC" evidence="1">
    <location>
        <begin position="2"/>
        <end position="118"/>
    </location>
</feature>
<dbReference type="InterPro" id="IPR037523">
    <property type="entry name" value="VOC_core"/>
</dbReference>
<evidence type="ECO:0000313" key="2">
    <source>
        <dbReference type="EMBL" id="HIZ08470.1"/>
    </source>
</evidence>
<dbReference type="CDD" id="cd06587">
    <property type="entry name" value="VOC"/>
    <property type="match status" value="1"/>
</dbReference>
<gene>
    <name evidence="2" type="ORF">IAA08_11130</name>
</gene>
<evidence type="ECO:0000313" key="3">
    <source>
        <dbReference type="Proteomes" id="UP000824024"/>
    </source>
</evidence>
<proteinExistence type="predicted"/>
<comment type="caution">
    <text evidence="2">The sequence shown here is derived from an EMBL/GenBank/DDBJ whole genome shotgun (WGS) entry which is preliminary data.</text>
</comment>
<reference evidence="2" key="2">
    <citation type="submission" date="2021-04" db="EMBL/GenBank/DDBJ databases">
        <authorList>
            <person name="Gilroy R."/>
        </authorList>
    </citation>
    <scope>NUCLEOTIDE SEQUENCE</scope>
    <source>
        <strain evidence="2">CHK192-9172</strain>
    </source>
</reference>
<organism evidence="2 3">
    <name type="scientific">Candidatus Eubacterium avistercoris</name>
    <dbReference type="NCBI Taxonomy" id="2838567"/>
    <lineage>
        <taxon>Bacteria</taxon>
        <taxon>Bacillati</taxon>
        <taxon>Bacillota</taxon>
        <taxon>Clostridia</taxon>
        <taxon>Eubacteriales</taxon>
        <taxon>Eubacteriaceae</taxon>
        <taxon>Eubacterium</taxon>
    </lineage>
</organism>
<dbReference type="EMBL" id="DXCH01000296">
    <property type="protein sequence ID" value="HIZ08470.1"/>
    <property type="molecule type" value="Genomic_DNA"/>
</dbReference>
<name>A0A9D2IGR8_9FIRM</name>
<evidence type="ECO:0000259" key="1">
    <source>
        <dbReference type="PROSITE" id="PS51819"/>
    </source>
</evidence>